<protein>
    <recommendedName>
        <fullName evidence="4">DUF4352 domain-containing protein</fullName>
    </recommendedName>
</protein>
<evidence type="ECO:0008006" key="4">
    <source>
        <dbReference type="Google" id="ProtNLM"/>
    </source>
</evidence>
<gene>
    <name evidence="2" type="ORF">DY240_17875</name>
</gene>
<evidence type="ECO:0000256" key="1">
    <source>
        <dbReference type="SAM" id="SignalP"/>
    </source>
</evidence>
<accession>A0A418KN73</accession>
<dbReference type="Proteomes" id="UP000284057">
    <property type="component" value="Unassembled WGS sequence"/>
</dbReference>
<dbReference type="EMBL" id="QUAL01000169">
    <property type="protein sequence ID" value="RIQ20431.1"/>
    <property type="molecule type" value="Genomic_DNA"/>
</dbReference>
<organism evidence="2 3">
    <name type="scientific">Jiangella rhizosphaerae</name>
    <dbReference type="NCBI Taxonomy" id="2293569"/>
    <lineage>
        <taxon>Bacteria</taxon>
        <taxon>Bacillati</taxon>
        <taxon>Actinomycetota</taxon>
        <taxon>Actinomycetes</taxon>
        <taxon>Jiangellales</taxon>
        <taxon>Jiangellaceae</taxon>
        <taxon>Jiangella</taxon>
    </lineage>
</organism>
<reference evidence="2 3" key="1">
    <citation type="submission" date="2018-09" db="EMBL/GenBank/DDBJ databases">
        <title>Isolation, diversity and antifungal activity of actinobacteria from wheat.</title>
        <authorList>
            <person name="Han C."/>
        </authorList>
    </citation>
    <scope>NUCLEOTIDE SEQUENCE [LARGE SCALE GENOMIC DNA]</scope>
    <source>
        <strain evidence="2 3">NEAU-YY265</strain>
    </source>
</reference>
<sequence>MSRAWWRRNRVALPVMVVALAGLAWPASEAARDVWWPRGEHVAVTAGGDGRAVVGGVSLRLADFGHAGDVPAEPPPDGYTVWRAELASDGGGDESLNCTAQLQDGDGNRYAAGSRYLPSYDDESIGVYCGGPDAGGVVYFLLPDDAEPDVVRVSALELLPEYWTLPVP</sequence>
<comment type="caution">
    <text evidence="2">The sequence shown here is derived from an EMBL/GenBank/DDBJ whole genome shotgun (WGS) entry which is preliminary data.</text>
</comment>
<dbReference type="AlphaFoldDB" id="A0A418KN73"/>
<evidence type="ECO:0000313" key="3">
    <source>
        <dbReference type="Proteomes" id="UP000284057"/>
    </source>
</evidence>
<keyword evidence="3" id="KW-1185">Reference proteome</keyword>
<keyword evidence="1" id="KW-0732">Signal</keyword>
<dbReference type="RefSeq" id="WP_119661203.1">
    <property type="nucleotide sequence ID" value="NZ_QUAL01000169.1"/>
</dbReference>
<dbReference type="OrthoDB" id="5183945at2"/>
<feature type="chain" id="PRO_5019422989" description="DUF4352 domain-containing protein" evidence="1">
    <location>
        <begin position="31"/>
        <end position="168"/>
    </location>
</feature>
<evidence type="ECO:0000313" key="2">
    <source>
        <dbReference type="EMBL" id="RIQ20431.1"/>
    </source>
</evidence>
<name>A0A418KN73_9ACTN</name>
<proteinExistence type="predicted"/>
<feature type="signal peptide" evidence="1">
    <location>
        <begin position="1"/>
        <end position="30"/>
    </location>
</feature>